<organism evidence="1">
    <name type="scientific">bioreactor metagenome</name>
    <dbReference type="NCBI Taxonomy" id="1076179"/>
    <lineage>
        <taxon>unclassified sequences</taxon>
        <taxon>metagenomes</taxon>
        <taxon>ecological metagenomes</taxon>
    </lineage>
</organism>
<evidence type="ECO:0008006" key="2">
    <source>
        <dbReference type="Google" id="ProtNLM"/>
    </source>
</evidence>
<name>A0A644ZP58_9ZZZZ</name>
<gene>
    <name evidence="1" type="ORF">SDC9_89193</name>
</gene>
<sequence>MTTPKVLDHLKKHGQLLDLEIANAIKIPLEEVRAALSELSAQQEISMCSVTSFKNGKPVEAIQCRIFGYFPKPAPGRKPASKPAE</sequence>
<evidence type="ECO:0000313" key="1">
    <source>
        <dbReference type="EMBL" id="MPM42527.1"/>
    </source>
</evidence>
<protein>
    <recommendedName>
        <fullName evidence="2">Transcriptional regulator</fullName>
    </recommendedName>
</protein>
<dbReference type="EMBL" id="VSSQ01009763">
    <property type="protein sequence ID" value="MPM42527.1"/>
    <property type="molecule type" value="Genomic_DNA"/>
</dbReference>
<accession>A0A644ZP58</accession>
<proteinExistence type="predicted"/>
<dbReference type="AlphaFoldDB" id="A0A644ZP58"/>
<reference evidence="1" key="1">
    <citation type="submission" date="2019-08" db="EMBL/GenBank/DDBJ databases">
        <authorList>
            <person name="Kucharzyk K."/>
            <person name="Murdoch R.W."/>
            <person name="Higgins S."/>
            <person name="Loffler F."/>
        </authorList>
    </citation>
    <scope>NUCLEOTIDE SEQUENCE</scope>
</reference>
<comment type="caution">
    <text evidence="1">The sequence shown here is derived from an EMBL/GenBank/DDBJ whole genome shotgun (WGS) entry which is preliminary data.</text>
</comment>